<feature type="transmembrane region" description="Helical" evidence="2">
    <location>
        <begin position="21"/>
        <end position="42"/>
    </location>
</feature>
<comment type="caution">
    <text evidence="3">The sequence shown here is derived from an EMBL/GenBank/DDBJ whole genome shotgun (WGS) entry which is preliminary data.</text>
</comment>
<dbReference type="EMBL" id="JAKKPZ010000038">
    <property type="protein sequence ID" value="KAI1707906.1"/>
    <property type="molecule type" value="Genomic_DNA"/>
</dbReference>
<protein>
    <submittedName>
        <fullName evidence="3">Uncharacterized protein</fullName>
    </submittedName>
</protein>
<keyword evidence="2" id="KW-0472">Membrane</keyword>
<evidence type="ECO:0000313" key="3">
    <source>
        <dbReference type="EMBL" id="KAI1707906.1"/>
    </source>
</evidence>
<feature type="region of interest" description="Disordered" evidence="1">
    <location>
        <begin position="260"/>
        <end position="291"/>
    </location>
</feature>
<organism evidence="3 4">
    <name type="scientific">Ditylenchus destructor</name>
    <dbReference type="NCBI Taxonomy" id="166010"/>
    <lineage>
        <taxon>Eukaryota</taxon>
        <taxon>Metazoa</taxon>
        <taxon>Ecdysozoa</taxon>
        <taxon>Nematoda</taxon>
        <taxon>Chromadorea</taxon>
        <taxon>Rhabditida</taxon>
        <taxon>Tylenchina</taxon>
        <taxon>Tylenchomorpha</taxon>
        <taxon>Sphaerularioidea</taxon>
        <taxon>Anguinidae</taxon>
        <taxon>Anguininae</taxon>
        <taxon>Ditylenchus</taxon>
    </lineage>
</organism>
<keyword evidence="2" id="KW-1133">Transmembrane helix</keyword>
<keyword evidence="2" id="KW-0812">Transmembrane</keyword>
<dbReference type="AlphaFoldDB" id="A0AAD4MW25"/>
<gene>
    <name evidence="3" type="ORF">DdX_12135</name>
</gene>
<dbReference type="Proteomes" id="UP001201812">
    <property type="component" value="Unassembled WGS sequence"/>
</dbReference>
<evidence type="ECO:0000256" key="1">
    <source>
        <dbReference type="SAM" id="MobiDB-lite"/>
    </source>
</evidence>
<feature type="transmembrane region" description="Helical" evidence="2">
    <location>
        <begin position="110"/>
        <end position="130"/>
    </location>
</feature>
<feature type="compositionally biased region" description="Polar residues" evidence="1">
    <location>
        <begin position="270"/>
        <end position="279"/>
    </location>
</feature>
<feature type="transmembrane region" description="Helical" evidence="2">
    <location>
        <begin position="170"/>
        <end position="194"/>
    </location>
</feature>
<name>A0AAD4MW25_9BILA</name>
<sequence>MNEVFNPKDRKYRACCCHCKSFTLGFGIVEIFIICFLLVAVAPDFNTKVCTVPPQNSEVDNTNVTTVQSQVTSNQVTQGNPVGPAGETVPSEPSNRGLALIHGISCFMNILWLVWAIIQIVSVNLMFYGVKNQSWKLFLPHILLRIACLFAILVLIALLIIAMTEPLTEFVSIGGLAGIAGTLSLLFLWVLYLVKCEIRCSEFVKKSAETGFSLSTTRPVGPPTISLSDTARGQQAQANALQMIAPAQYSHPIQGDGVGLPKILTDDTNETSFSNNNGNDLPPLRHTYKPR</sequence>
<evidence type="ECO:0000256" key="2">
    <source>
        <dbReference type="SAM" id="Phobius"/>
    </source>
</evidence>
<accession>A0AAD4MW25</accession>
<reference evidence="3" key="1">
    <citation type="submission" date="2022-01" db="EMBL/GenBank/DDBJ databases">
        <title>Genome Sequence Resource for Two Populations of Ditylenchus destructor, the Migratory Endoparasitic Phytonematode.</title>
        <authorList>
            <person name="Zhang H."/>
            <person name="Lin R."/>
            <person name="Xie B."/>
        </authorList>
    </citation>
    <scope>NUCLEOTIDE SEQUENCE</scope>
    <source>
        <strain evidence="3">BazhouSP</strain>
    </source>
</reference>
<keyword evidence="4" id="KW-1185">Reference proteome</keyword>
<feature type="transmembrane region" description="Helical" evidence="2">
    <location>
        <begin position="142"/>
        <end position="164"/>
    </location>
</feature>
<evidence type="ECO:0000313" key="4">
    <source>
        <dbReference type="Proteomes" id="UP001201812"/>
    </source>
</evidence>
<proteinExistence type="predicted"/>